<feature type="transmembrane region" description="Helical" evidence="7">
    <location>
        <begin position="286"/>
        <end position="307"/>
    </location>
</feature>
<feature type="transmembrane region" description="Helical" evidence="7">
    <location>
        <begin position="313"/>
        <end position="342"/>
    </location>
</feature>
<evidence type="ECO:0000256" key="4">
    <source>
        <dbReference type="ARBA" id="ARBA00022692"/>
    </source>
</evidence>
<dbReference type="CDD" id="cd06173">
    <property type="entry name" value="MFS_MefA_like"/>
    <property type="match status" value="1"/>
</dbReference>
<evidence type="ECO:0000313" key="9">
    <source>
        <dbReference type="Proteomes" id="UP000595276"/>
    </source>
</evidence>
<keyword evidence="2" id="KW-0813">Transport</keyword>
<evidence type="ECO:0000256" key="6">
    <source>
        <dbReference type="ARBA" id="ARBA00023136"/>
    </source>
</evidence>
<reference evidence="8 9" key="1">
    <citation type="submission" date="2020-12" db="EMBL/GenBank/DDBJ databases">
        <title>FDA dAtabase for Regulatory Grade micrObial Sequences (FDA-ARGOS): Supporting development and validation of Infectious Disease Dx tests.</title>
        <authorList>
            <person name="Sproer C."/>
            <person name="Gronow S."/>
            <person name="Severitt S."/>
            <person name="Schroder I."/>
            <person name="Tallon L."/>
            <person name="Sadzewicz L."/>
            <person name="Zhao X."/>
            <person name="Boylan J."/>
            <person name="Ott S."/>
            <person name="Bowen H."/>
            <person name="Vavikolanu K."/>
            <person name="Mehta A."/>
            <person name="Aluvathingal J."/>
            <person name="Nadendla S."/>
            <person name="Lowell S."/>
            <person name="Myers T."/>
            <person name="Yan Y."/>
            <person name="Sichtig H."/>
        </authorList>
    </citation>
    <scope>NUCLEOTIDE SEQUENCE [LARGE SCALE GENOMIC DNA]</scope>
    <source>
        <strain evidence="8 9">FDAARGOS_988</strain>
    </source>
</reference>
<evidence type="ECO:0000256" key="1">
    <source>
        <dbReference type="ARBA" id="ARBA00004651"/>
    </source>
</evidence>
<dbReference type="GeneID" id="79022613"/>
<accession>A0A7T4F0S1</accession>
<dbReference type="Proteomes" id="UP000595276">
    <property type="component" value="Chromosome"/>
</dbReference>
<name>A0A7T4F0S1_9FIRM</name>
<dbReference type="InterPro" id="IPR011701">
    <property type="entry name" value="MFS"/>
</dbReference>
<gene>
    <name evidence="8" type="ORF">I6H45_07675</name>
</gene>
<feature type="transmembrane region" description="Helical" evidence="7">
    <location>
        <begin position="257"/>
        <end position="274"/>
    </location>
</feature>
<dbReference type="EMBL" id="CP066014">
    <property type="protein sequence ID" value="QQB61671.1"/>
    <property type="molecule type" value="Genomic_DNA"/>
</dbReference>
<evidence type="ECO:0000256" key="7">
    <source>
        <dbReference type="SAM" id="Phobius"/>
    </source>
</evidence>
<dbReference type="Gene3D" id="1.20.1250.20">
    <property type="entry name" value="MFS general substrate transporter like domains"/>
    <property type="match status" value="1"/>
</dbReference>
<dbReference type="GO" id="GO:0005886">
    <property type="term" value="C:plasma membrane"/>
    <property type="evidence" value="ECO:0007669"/>
    <property type="project" value="UniProtKB-SubCell"/>
</dbReference>
<evidence type="ECO:0000313" key="8">
    <source>
        <dbReference type="EMBL" id="QQB61671.1"/>
    </source>
</evidence>
<feature type="transmembrane region" description="Helical" evidence="7">
    <location>
        <begin position="141"/>
        <end position="162"/>
    </location>
</feature>
<keyword evidence="6 7" id="KW-0472">Membrane</keyword>
<dbReference type="Pfam" id="PF07690">
    <property type="entry name" value="MFS_1"/>
    <property type="match status" value="1"/>
</dbReference>
<dbReference type="PANTHER" id="PTHR43266">
    <property type="entry name" value="MACROLIDE-EFFLUX PROTEIN"/>
    <property type="match status" value="1"/>
</dbReference>
<evidence type="ECO:0000256" key="3">
    <source>
        <dbReference type="ARBA" id="ARBA00022475"/>
    </source>
</evidence>
<dbReference type="KEGG" id="avg:I6H45_07675"/>
<keyword evidence="4 7" id="KW-0812">Transmembrane</keyword>
<dbReference type="GO" id="GO:0022857">
    <property type="term" value="F:transmembrane transporter activity"/>
    <property type="evidence" value="ECO:0007669"/>
    <property type="project" value="InterPro"/>
</dbReference>
<keyword evidence="5 7" id="KW-1133">Transmembrane helix</keyword>
<feature type="transmembrane region" description="Helical" evidence="7">
    <location>
        <begin position="12"/>
        <end position="36"/>
    </location>
</feature>
<dbReference type="PANTHER" id="PTHR43266:SF7">
    <property type="entry name" value="TRANSPORTER, PUTATIVE-RELATED"/>
    <property type="match status" value="1"/>
</dbReference>
<dbReference type="InterPro" id="IPR036259">
    <property type="entry name" value="MFS_trans_sf"/>
</dbReference>
<comment type="subcellular location">
    <subcellularLocation>
        <location evidence="1">Cell membrane</location>
        <topology evidence="1">Multi-pass membrane protein</topology>
    </subcellularLocation>
</comment>
<feature type="transmembrane region" description="Helical" evidence="7">
    <location>
        <begin position="354"/>
        <end position="375"/>
    </location>
</feature>
<proteinExistence type="predicted"/>
<feature type="transmembrane region" description="Helical" evidence="7">
    <location>
        <begin position="42"/>
        <end position="64"/>
    </location>
</feature>
<organism evidence="8 9">
    <name type="scientific">Anaerococcus vaginalis</name>
    <dbReference type="NCBI Taxonomy" id="33037"/>
    <lineage>
        <taxon>Bacteria</taxon>
        <taxon>Bacillati</taxon>
        <taxon>Bacillota</taxon>
        <taxon>Tissierellia</taxon>
        <taxon>Tissierellales</taxon>
        <taxon>Peptoniphilaceae</taxon>
        <taxon>Anaerococcus</taxon>
    </lineage>
</organism>
<sequence length="412" mass="46093">MNQKNKNFSKLLLLLGNSIGQLGSSILSFVLGLYILKKLNCSIFFYSLSQIIGPLVAIFLLPILGSAIDKYNKNRIIRFSQFLSAISLFLFIITSRKIEIEYIHIIGLLIILKLSDQILSTSLNSSTINIVDKDDIQSFRAHLQIIQAVSMVLSPIIAVFIIDKFALIGILLMEMFMELLVLVIYWKVDFNKNTKKEVNESQSLLILFKDGIDFIFKYKKIVFGLAFVLVVNFILGIVNIGLPFVEIKILNLSSKNYALNDSILAIGLLIGSLISSKIKSQKTLNIARNSISLISLVTFVLGLLLTLELTKNSWSIILAGYFLIIGISITICNILLSSWSILNIPQEFQGRVFSILNTLTQVSLPLSMLLFGYLFEIISVYAVFVGAGIFLLLFTIGIPSLFKINLKNDKLE</sequence>
<evidence type="ECO:0000256" key="5">
    <source>
        <dbReference type="ARBA" id="ARBA00022989"/>
    </source>
</evidence>
<dbReference type="SUPFAM" id="SSF103473">
    <property type="entry name" value="MFS general substrate transporter"/>
    <property type="match status" value="1"/>
</dbReference>
<feature type="transmembrane region" description="Helical" evidence="7">
    <location>
        <begin position="221"/>
        <end position="245"/>
    </location>
</feature>
<dbReference type="RefSeq" id="WP_004839377.1">
    <property type="nucleotide sequence ID" value="NZ_CP066014.1"/>
</dbReference>
<protein>
    <submittedName>
        <fullName evidence="8">MFS transporter</fullName>
    </submittedName>
</protein>
<feature type="transmembrane region" description="Helical" evidence="7">
    <location>
        <begin position="381"/>
        <end position="402"/>
    </location>
</feature>
<keyword evidence="3" id="KW-1003">Cell membrane</keyword>
<evidence type="ECO:0000256" key="2">
    <source>
        <dbReference type="ARBA" id="ARBA00022448"/>
    </source>
</evidence>
<dbReference type="AlphaFoldDB" id="A0A7T4F0S1"/>
<feature type="transmembrane region" description="Helical" evidence="7">
    <location>
        <begin position="168"/>
        <end position="186"/>
    </location>
</feature>